<dbReference type="Proteomes" id="UP000823775">
    <property type="component" value="Unassembled WGS sequence"/>
</dbReference>
<name>A0ABS8SH48_DATST</name>
<keyword evidence="2" id="KW-0812">Transmembrane</keyword>
<evidence type="ECO:0000313" key="5">
    <source>
        <dbReference type="Proteomes" id="UP000823775"/>
    </source>
</evidence>
<gene>
    <name evidence="4" type="ORF">HAX54_037403</name>
</gene>
<comment type="caution">
    <text evidence="4">The sequence shown here is derived from an EMBL/GenBank/DDBJ whole genome shotgun (WGS) entry which is preliminary data.</text>
</comment>
<comment type="subcellular location">
    <subcellularLocation>
        <location evidence="1">Membrane</location>
    </subcellularLocation>
</comment>
<accession>A0ABS8SH48</accession>
<dbReference type="InterPro" id="IPR023395">
    <property type="entry name" value="MCP_dom_sf"/>
</dbReference>
<dbReference type="EMBL" id="JACEIK010000501">
    <property type="protein sequence ID" value="MCD7458140.1"/>
    <property type="molecule type" value="Genomic_DNA"/>
</dbReference>
<sequence length="318" mass="36511">MDHVLSALRETKEERDLRIRSLFSFSTRQCGLLGFCENRKGLLKAKYMDDKELELYRIFQAIDVEHNGCILPRSQTPLLKLRPWEFSFHTSPPVCQATLSLCNFSEGISHALISVTATSSTATFTEMLRFSSRKLAPCPVMTITDRIEIDDDELARFVEHVDKDPGWDITFKNGGIFFYFIHMRPPWRIFTDTGRGSYSIATAPLDRLKVVLQVQTTRVYWLSFSCCQRHMEGRWCIGLCTKQDEEQGDMSLDVLWLGHGWCCGTDWVIYPMDLVKTRLQTHACEGGKNLALSNWGVGQYPEHLSNMCLSFAGRKNER</sequence>
<proteinExistence type="predicted"/>
<reference evidence="4 5" key="1">
    <citation type="journal article" date="2021" name="BMC Genomics">
        <title>Datura genome reveals duplications of psychoactive alkaloid biosynthetic genes and high mutation rate following tissue culture.</title>
        <authorList>
            <person name="Rajewski A."/>
            <person name="Carter-House D."/>
            <person name="Stajich J."/>
            <person name="Litt A."/>
        </authorList>
    </citation>
    <scope>NUCLEOTIDE SEQUENCE [LARGE SCALE GENOMIC DNA]</scope>
    <source>
        <strain evidence="4">AR-01</strain>
    </source>
</reference>
<evidence type="ECO:0000313" key="4">
    <source>
        <dbReference type="EMBL" id="MCD7458140.1"/>
    </source>
</evidence>
<protein>
    <recommendedName>
        <fullName evidence="6">EF-hand domain-containing protein</fullName>
    </recommendedName>
</protein>
<keyword evidence="3" id="KW-0472">Membrane</keyword>
<evidence type="ECO:0000256" key="1">
    <source>
        <dbReference type="ARBA" id="ARBA00004370"/>
    </source>
</evidence>
<evidence type="ECO:0000256" key="3">
    <source>
        <dbReference type="ARBA" id="ARBA00023136"/>
    </source>
</evidence>
<keyword evidence="5" id="KW-1185">Reference proteome</keyword>
<dbReference type="Gene3D" id="1.50.40.10">
    <property type="entry name" value="Mitochondrial carrier domain"/>
    <property type="match status" value="1"/>
</dbReference>
<evidence type="ECO:0000256" key="2">
    <source>
        <dbReference type="ARBA" id="ARBA00022692"/>
    </source>
</evidence>
<organism evidence="4 5">
    <name type="scientific">Datura stramonium</name>
    <name type="common">Jimsonweed</name>
    <name type="synonym">Common thornapple</name>
    <dbReference type="NCBI Taxonomy" id="4076"/>
    <lineage>
        <taxon>Eukaryota</taxon>
        <taxon>Viridiplantae</taxon>
        <taxon>Streptophyta</taxon>
        <taxon>Embryophyta</taxon>
        <taxon>Tracheophyta</taxon>
        <taxon>Spermatophyta</taxon>
        <taxon>Magnoliopsida</taxon>
        <taxon>eudicotyledons</taxon>
        <taxon>Gunneridae</taxon>
        <taxon>Pentapetalae</taxon>
        <taxon>asterids</taxon>
        <taxon>lamiids</taxon>
        <taxon>Solanales</taxon>
        <taxon>Solanaceae</taxon>
        <taxon>Solanoideae</taxon>
        <taxon>Datureae</taxon>
        <taxon>Datura</taxon>
    </lineage>
</organism>
<evidence type="ECO:0008006" key="6">
    <source>
        <dbReference type="Google" id="ProtNLM"/>
    </source>
</evidence>